<dbReference type="SMART" id="SM00174">
    <property type="entry name" value="RHO"/>
    <property type="match status" value="1"/>
</dbReference>
<dbReference type="PRINTS" id="PR00449">
    <property type="entry name" value="RASTRNSFRMNG"/>
</dbReference>
<sequence length="174" mass="19686">MFHLRQRYKTIVVGDGKVGKTSLLYAKLYGNFHETAVPITAQLETYQAIDMEVDGKKLELINWELVHFDSDDDIFYNRFKPLMYSGGNAILLCFDIGDRETLSSLSEKARLKADTRTGIAVTEEEGKAMAKIVGAFAYVECSAKTKDGIDQVFEEVARAVWSRHHQSKRNCILI</sequence>
<evidence type="ECO:0000256" key="1">
    <source>
        <dbReference type="ARBA" id="ARBA00022741"/>
    </source>
</evidence>
<comment type="caution">
    <text evidence="3">The sequence shown here is derived from an EMBL/GenBank/DDBJ whole genome shotgun (WGS) entry which is preliminary data.</text>
</comment>
<keyword evidence="4" id="KW-1185">Reference proteome</keyword>
<dbReference type="GO" id="GO:0005525">
    <property type="term" value="F:GTP binding"/>
    <property type="evidence" value="ECO:0007669"/>
    <property type="project" value="UniProtKB-KW"/>
</dbReference>
<dbReference type="SUPFAM" id="SSF52540">
    <property type="entry name" value="P-loop containing nucleoside triphosphate hydrolases"/>
    <property type="match status" value="1"/>
</dbReference>
<dbReference type="AlphaFoldDB" id="A0AAD5UQZ5"/>
<proteinExistence type="predicted"/>
<name>A0AAD5UQZ5_9FUNG</name>
<dbReference type="GO" id="GO:0007264">
    <property type="term" value="P:small GTPase-mediated signal transduction"/>
    <property type="evidence" value="ECO:0007669"/>
    <property type="project" value="InterPro"/>
</dbReference>
<reference evidence="3" key="1">
    <citation type="submission" date="2020-05" db="EMBL/GenBank/DDBJ databases">
        <title>Phylogenomic resolution of chytrid fungi.</title>
        <authorList>
            <person name="Stajich J.E."/>
            <person name="Amses K."/>
            <person name="Simmons R."/>
            <person name="Seto K."/>
            <person name="Myers J."/>
            <person name="Bonds A."/>
            <person name="Quandt C.A."/>
            <person name="Barry K."/>
            <person name="Liu P."/>
            <person name="Grigoriev I."/>
            <person name="Longcore J.E."/>
            <person name="James T.Y."/>
        </authorList>
    </citation>
    <scope>NUCLEOTIDE SEQUENCE</scope>
    <source>
        <strain evidence="3">PLAUS21</strain>
    </source>
</reference>
<dbReference type="EMBL" id="JADGKB010000004">
    <property type="protein sequence ID" value="KAJ3261831.1"/>
    <property type="molecule type" value="Genomic_DNA"/>
</dbReference>
<dbReference type="InterPro" id="IPR003578">
    <property type="entry name" value="Small_GTPase_Rho"/>
</dbReference>
<dbReference type="PANTHER" id="PTHR24072">
    <property type="entry name" value="RHO FAMILY GTPASE"/>
    <property type="match status" value="1"/>
</dbReference>
<dbReference type="SMART" id="SM00175">
    <property type="entry name" value="RAB"/>
    <property type="match status" value="1"/>
</dbReference>
<organism evidence="3 4">
    <name type="scientific">Boothiomyces macroporosus</name>
    <dbReference type="NCBI Taxonomy" id="261099"/>
    <lineage>
        <taxon>Eukaryota</taxon>
        <taxon>Fungi</taxon>
        <taxon>Fungi incertae sedis</taxon>
        <taxon>Chytridiomycota</taxon>
        <taxon>Chytridiomycota incertae sedis</taxon>
        <taxon>Chytridiomycetes</taxon>
        <taxon>Rhizophydiales</taxon>
        <taxon>Terramycetaceae</taxon>
        <taxon>Boothiomyces</taxon>
    </lineage>
</organism>
<dbReference type="GO" id="GO:0003924">
    <property type="term" value="F:GTPase activity"/>
    <property type="evidence" value="ECO:0007669"/>
    <property type="project" value="InterPro"/>
</dbReference>
<evidence type="ECO:0000313" key="3">
    <source>
        <dbReference type="EMBL" id="KAJ3261831.1"/>
    </source>
</evidence>
<keyword evidence="1" id="KW-0547">Nucleotide-binding</keyword>
<dbReference type="InterPro" id="IPR001806">
    <property type="entry name" value="Small_GTPase"/>
</dbReference>
<accession>A0AAD5UQZ5</accession>
<keyword evidence="2" id="KW-0342">GTP-binding</keyword>
<evidence type="ECO:0000313" key="4">
    <source>
        <dbReference type="Proteomes" id="UP001210925"/>
    </source>
</evidence>
<dbReference type="SMART" id="SM00173">
    <property type="entry name" value="RAS"/>
    <property type="match status" value="1"/>
</dbReference>
<dbReference type="Pfam" id="PF00071">
    <property type="entry name" value="Ras"/>
    <property type="match status" value="2"/>
</dbReference>
<dbReference type="PROSITE" id="PS51419">
    <property type="entry name" value="RAB"/>
    <property type="match status" value="1"/>
</dbReference>
<evidence type="ECO:0000256" key="2">
    <source>
        <dbReference type="ARBA" id="ARBA00023134"/>
    </source>
</evidence>
<dbReference type="InterPro" id="IPR027417">
    <property type="entry name" value="P-loop_NTPase"/>
</dbReference>
<gene>
    <name evidence="3" type="ORF">HK103_004782</name>
</gene>
<protein>
    <submittedName>
        <fullName evidence="3">Uncharacterized protein</fullName>
    </submittedName>
</protein>
<dbReference type="Proteomes" id="UP001210925">
    <property type="component" value="Unassembled WGS sequence"/>
</dbReference>
<dbReference type="Gene3D" id="3.40.50.300">
    <property type="entry name" value="P-loop containing nucleotide triphosphate hydrolases"/>
    <property type="match status" value="1"/>
</dbReference>